<comment type="subcellular location">
    <subcellularLocation>
        <location evidence="1">Nucleus</location>
    </subcellularLocation>
</comment>
<dbReference type="Pfam" id="PF00104">
    <property type="entry name" value="Hormone_recep"/>
    <property type="match status" value="1"/>
</dbReference>
<dbReference type="Gene3D" id="1.10.565.10">
    <property type="entry name" value="Retinoid X Receptor"/>
    <property type="match status" value="1"/>
</dbReference>
<dbReference type="Proteomes" id="UP000675881">
    <property type="component" value="Chromosome 14"/>
</dbReference>
<evidence type="ECO:0000256" key="4">
    <source>
        <dbReference type="ARBA" id="ARBA00022833"/>
    </source>
</evidence>
<dbReference type="SUPFAM" id="SSF57716">
    <property type="entry name" value="Glucocorticoid receptor-like (DNA-binding domain)"/>
    <property type="match status" value="1"/>
</dbReference>
<keyword evidence="9" id="KW-0539">Nucleus</keyword>
<dbReference type="GO" id="GO:0008270">
    <property type="term" value="F:zinc ion binding"/>
    <property type="evidence" value="ECO:0007669"/>
    <property type="project" value="UniProtKB-KW"/>
</dbReference>
<dbReference type="SMART" id="SM00399">
    <property type="entry name" value="ZnF_C4"/>
    <property type="match status" value="1"/>
</dbReference>
<dbReference type="InterPro" id="IPR049636">
    <property type="entry name" value="HNF4-like_DBD"/>
</dbReference>
<dbReference type="Gene3D" id="3.30.50.10">
    <property type="entry name" value="Erythroid Transcription Factor GATA-1, subunit A"/>
    <property type="match status" value="1"/>
</dbReference>
<dbReference type="GO" id="GO:0003707">
    <property type="term" value="F:nuclear steroid receptor activity"/>
    <property type="evidence" value="ECO:0007669"/>
    <property type="project" value="InterPro"/>
</dbReference>
<evidence type="ECO:0000256" key="3">
    <source>
        <dbReference type="ARBA" id="ARBA00022771"/>
    </source>
</evidence>
<evidence type="ECO:0000256" key="9">
    <source>
        <dbReference type="ARBA" id="ARBA00023242"/>
    </source>
</evidence>
<keyword evidence="11" id="KW-1185">Reference proteome</keyword>
<evidence type="ECO:0000256" key="6">
    <source>
        <dbReference type="ARBA" id="ARBA00023125"/>
    </source>
</evidence>
<dbReference type="SUPFAM" id="SSF48508">
    <property type="entry name" value="Nuclear receptor ligand-binding domain"/>
    <property type="match status" value="1"/>
</dbReference>
<reference evidence="10" key="1">
    <citation type="submission" date="2021-02" db="EMBL/GenBank/DDBJ databases">
        <authorList>
            <person name="Bekaert M."/>
        </authorList>
    </citation>
    <scope>NUCLEOTIDE SEQUENCE</scope>
    <source>
        <strain evidence="10">IoA-00</strain>
    </source>
</reference>
<keyword evidence="2" id="KW-0479">Metal-binding</keyword>
<keyword evidence="5" id="KW-0805">Transcription regulation</keyword>
<evidence type="ECO:0000313" key="10">
    <source>
        <dbReference type="EMBL" id="CAF2850452.1"/>
    </source>
</evidence>
<dbReference type="InterPro" id="IPR001723">
    <property type="entry name" value="Nuclear_hrmn_rcpt"/>
</dbReference>
<dbReference type="PROSITE" id="PS51030">
    <property type="entry name" value="NUCLEAR_REC_DBD_2"/>
    <property type="match status" value="1"/>
</dbReference>
<evidence type="ECO:0000256" key="2">
    <source>
        <dbReference type="ARBA" id="ARBA00022723"/>
    </source>
</evidence>
<dbReference type="AlphaFoldDB" id="A0A7R8CL04"/>
<dbReference type="Pfam" id="PF00105">
    <property type="entry name" value="zf-C4"/>
    <property type="match status" value="1"/>
</dbReference>
<dbReference type="PRINTS" id="PR00545">
    <property type="entry name" value="RETINOIDXR"/>
</dbReference>
<evidence type="ECO:0000313" key="11">
    <source>
        <dbReference type="Proteomes" id="UP000675881"/>
    </source>
</evidence>
<dbReference type="InterPro" id="IPR013088">
    <property type="entry name" value="Znf_NHR/GATA"/>
</dbReference>
<dbReference type="InterPro" id="IPR000536">
    <property type="entry name" value="Nucl_hrmn_rcpt_lig-bd"/>
</dbReference>
<evidence type="ECO:0000256" key="7">
    <source>
        <dbReference type="ARBA" id="ARBA00023163"/>
    </source>
</evidence>
<dbReference type="EMBL" id="HG994593">
    <property type="protein sequence ID" value="CAF2850452.1"/>
    <property type="molecule type" value="Genomic_DNA"/>
</dbReference>
<accession>A0A7R8CL04</accession>
<dbReference type="GO" id="GO:0005634">
    <property type="term" value="C:nucleus"/>
    <property type="evidence" value="ECO:0007669"/>
    <property type="project" value="UniProtKB-SubCell"/>
</dbReference>
<protein>
    <submittedName>
        <fullName evidence="10">NR2A4</fullName>
    </submittedName>
</protein>
<dbReference type="OrthoDB" id="8183030at2759"/>
<dbReference type="FunFam" id="1.10.565.10:FF:000026">
    <property type="entry name" value="Hepatocyte nuclear factor 4"/>
    <property type="match status" value="1"/>
</dbReference>
<proteinExistence type="predicted"/>
<dbReference type="CDD" id="cd06960">
    <property type="entry name" value="NR_DBD_HNF4A"/>
    <property type="match status" value="1"/>
</dbReference>
<dbReference type="PROSITE" id="PS51843">
    <property type="entry name" value="NR_LBD"/>
    <property type="match status" value="1"/>
</dbReference>
<evidence type="ECO:0000256" key="8">
    <source>
        <dbReference type="ARBA" id="ARBA00023170"/>
    </source>
</evidence>
<name>A0A7R8CL04_LEPSM</name>
<dbReference type="InterPro" id="IPR035500">
    <property type="entry name" value="NHR-like_dom_sf"/>
</dbReference>
<dbReference type="PRINTS" id="PR00398">
    <property type="entry name" value="STRDHORMONER"/>
</dbReference>
<keyword evidence="8" id="KW-0675">Receptor</keyword>
<keyword evidence="7" id="KW-0804">Transcription</keyword>
<dbReference type="InterPro" id="IPR001628">
    <property type="entry name" value="Znf_hrmn_rcpt"/>
</dbReference>
<evidence type="ECO:0000256" key="5">
    <source>
        <dbReference type="ARBA" id="ARBA00023015"/>
    </source>
</evidence>
<dbReference type="InterPro" id="IPR050274">
    <property type="entry name" value="Nuclear_hormone_rcpt_NR2"/>
</dbReference>
<keyword evidence="6" id="KW-0238">DNA-binding</keyword>
<keyword evidence="3" id="KW-0863">Zinc-finger</keyword>
<gene>
    <name evidence="10" type="ORF">LSAA_5149</name>
</gene>
<evidence type="ECO:0000256" key="1">
    <source>
        <dbReference type="ARBA" id="ARBA00004123"/>
    </source>
</evidence>
<organism evidence="10 11">
    <name type="scientific">Lepeophtheirus salmonis</name>
    <name type="common">Salmon louse</name>
    <name type="synonym">Caligus salmonis</name>
    <dbReference type="NCBI Taxonomy" id="72036"/>
    <lineage>
        <taxon>Eukaryota</taxon>
        <taxon>Metazoa</taxon>
        <taxon>Ecdysozoa</taxon>
        <taxon>Arthropoda</taxon>
        <taxon>Crustacea</taxon>
        <taxon>Multicrustacea</taxon>
        <taxon>Hexanauplia</taxon>
        <taxon>Copepoda</taxon>
        <taxon>Siphonostomatoida</taxon>
        <taxon>Caligidae</taxon>
        <taxon>Lepeophtheirus</taxon>
    </lineage>
</organism>
<dbReference type="GO" id="GO:0000978">
    <property type="term" value="F:RNA polymerase II cis-regulatory region sequence-specific DNA binding"/>
    <property type="evidence" value="ECO:0007669"/>
    <property type="project" value="InterPro"/>
</dbReference>
<dbReference type="InterPro" id="IPR000003">
    <property type="entry name" value="Retinoid-X_rcpt/HNF4"/>
</dbReference>
<keyword evidence="4" id="KW-0862">Zinc</keyword>
<dbReference type="PANTHER" id="PTHR24083">
    <property type="entry name" value="NUCLEAR HORMONE RECEPTOR"/>
    <property type="match status" value="1"/>
</dbReference>
<sequence length="518" mass="58347">MSDSLYHHIHSQHHLYHHISVDPAMRSSPSSSSSLSSNNTLLKTEIPDIPESLHEMQPPPISTHSGAHLLVHDHNHQHSHHSQATQQQLPNIIPLKNNTSLESALEDSKSEFVLGGNEDEVIGVLPPPLAHNNIQKLCRLWRSGYGSVRKERVYGCRQNRACIVNKDKRNNCRYCRLKMCIKAGMKKSAVQNERDRISCRKKTSAKDMNSANELTVTALLNADKVGQKSLLNSIVGGNINTNNFITEENVLANKQLASIEDIGHSMKEQLIVLVEWAKHIKAFCELSVDDQVRLLRAHSGEHLLMGVAKRSMNLNGILLLGNDMIIVKDERKWNSESQDAAVRSIGVRVMNELVDTFKRINIDDAELACLKAIVFFDPHVRGLHDVEQIKKLRSQIHTNLEDYINDRLYESRGRFGEILLSIQSLQAITWQMIEQISFAKNFGVGVDSLLQEMLLGGSVYPTQQQLPIDNEPHQQVLTGNSSMIIPQTQHLLPSLVDHHSLQSHNYINDQSCMTLLNN</sequence>
<dbReference type="SMART" id="SM00430">
    <property type="entry name" value="HOLI"/>
    <property type="match status" value="1"/>
</dbReference>